<dbReference type="PANTHER" id="PTHR44051:SF8">
    <property type="entry name" value="GLUTATHIONE S-TRANSFERASE GSTA"/>
    <property type="match status" value="1"/>
</dbReference>
<sequence>MTRKPADAARANPARAIAFHPGDTPDGGAVSLALAELRRPVVDLAPADPVIDPAVAAFMGDCPMAFRPPVVAIAGGAPIVGAAAILAALAAAEPSKLLPRRPAERAVAEHWSAWIETDLVPPMMASIALRRLAPRHLPEAIEQARQVLKDRVARVEAALEDGPTLAGRWSVADMRLMAWLHRADWVGLGLGSRPALGAFADRAYAKPRIVLALAATKRPPVIVDHEGREGQGA</sequence>
<keyword evidence="1" id="KW-0472">Membrane</keyword>
<gene>
    <name evidence="3" type="ORF">AUP44_13730</name>
</gene>
<dbReference type="PROSITE" id="PS50405">
    <property type="entry name" value="GST_CTER"/>
    <property type="match status" value="1"/>
</dbReference>
<evidence type="ECO:0000259" key="2">
    <source>
        <dbReference type="PROSITE" id="PS50405"/>
    </source>
</evidence>
<evidence type="ECO:0000256" key="1">
    <source>
        <dbReference type="SAM" id="Phobius"/>
    </source>
</evidence>
<evidence type="ECO:0000313" key="4">
    <source>
        <dbReference type="Proteomes" id="UP000075787"/>
    </source>
</evidence>
<dbReference type="Proteomes" id="UP000075787">
    <property type="component" value="Unassembled WGS sequence"/>
</dbReference>
<keyword evidence="1" id="KW-0812">Transmembrane</keyword>
<name>A0A162K1Y9_9PROT</name>
<dbReference type="InterPro" id="IPR036282">
    <property type="entry name" value="Glutathione-S-Trfase_C_sf"/>
</dbReference>
<dbReference type="SUPFAM" id="SSF47616">
    <property type="entry name" value="GST C-terminal domain-like"/>
    <property type="match status" value="1"/>
</dbReference>
<proteinExistence type="predicted"/>
<dbReference type="PANTHER" id="PTHR44051">
    <property type="entry name" value="GLUTATHIONE S-TRANSFERASE-RELATED"/>
    <property type="match status" value="1"/>
</dbReference>
<accession>A0A162K1Y9</accession>
<organism evidence="3 4">
    <name type="scientific">Tistrella mobilis</name>
    <dbReference type="NCBI Taxonomy" id="171437"/>
    <lineage>
        <taxon>Bacteria</taxon>
        <taxon>Pseudomonadati</taxon>
        <taxon>Pseudomonadota</taxon>
        <taxon>Alphaproteobacteria</taxon>
        <taxon>Geminicoccales</taxon>
        <taxon>Geminicoccaceae</taxon>
        <taxon>Tistrella</taxon>
    </lineage>
</organism>
<comment type="caution">
    <text evidence="3">The sequence shown here is derived from an EMBL/GenBank/DDBJ whole genome shotgun (WGS) entry which is preliminary data.</text>
</comment>
<dbReference type="AlphaFoldDB" id="A0A162K1Y9"/>
<dbReference type="RefSeq" id="WP_062768515.1">
    <property type="nucleotide sequence ID" value="NZ_CP121013.1"/>
</dbReference>
<dbReference type="GeneID" id="97241437"/>
<feature type="domain" description="GST C-terminal" evidence="2">
    <location>
        <begin position="101"/>
        <end position="223"/>
    </location>
</feature>
<dbReference type="InterPro" id="IPR010987">
    <property type="entry name" value="Glutathione-S-Trfase_C-like"/>
</dbReference>
<reference evidence="3 4" key="1">
    <citation type="submission" date="2015-12" db="EMBL/GenBank/DDBJ databases">
        <title>Genome sequence of Tistrella mobilis MCCC 1A02139.</title>
        <authorList>
            <person name="Lu L."/>
            <person name="Lai Q."/>
            <person name="Shao Z."/>
            <person name="Qian P."/>
        </authorList>
    </citation>
    <scope>NUCLEOTIDE SEQUENCE [LARGE SCALE GENOMIC DNA]</scope>
    <source>
        <strain evidence="3 4">MCCC 1A02139</strain>
    </source>
</reference>
<dbReference type="Gene3D" id="1.20.1050.10">
    <property type="match status" value="1"/>
</dbReference>
<evidence type="ECO:0000313" key="3">
    <source>
        <dbReference type="EMBL" id="KYO50314.1"/>
    </source>
</evidence>
<feature type="transmembrane region" description="Helical" evidence="1">
    <location>
        <begin position="70"/>
        <end position="92"/>
    </location>
</feature>
<protein>
    <recommendedName>
        <fullName evidence="2">GST C-terminal domain-containing protein</fullName>
    </recommendedName>
</protein>
<dbReference type="Gene3D" id="3.40.30.10">
    <property type="entry name" value="Glutaredoxin"/>
    <property type="match status" value="1"/>
</dbReference>
<dbReference type="EMBL" id="LPZR01000202">
    <property type="protein sequence ID" value="KYO50314.1"/>
    <property type="molecule type" value="Genomic_DNA"/>
</dbReference>
<keyword evidence="1" id="KW-1133">Transmembrane helix</keyword>